<dbReference type="NCBIfam" id="TIGR00254">
    <property type="entry name" value="GGDEF"/>
    <property type="match status" value="1"/>
</dbReference>
<sequence length="551" mass="61784">MGIKQQLVLRSTVLKGHVNKYTILGLSIAIGSIIFATCLVSYQLTGTISLSGIIEAQATNPAIWALDLTPFMFAYWGQSFCYQLASTAETIIEDQTREYVHKSDDLASKLQYESNHDHLTNLPNNRLLQKRLSQGIQQIKKGEELALILLTINQFRDINYSIGSYSANSLLVQFAEKLKSLLLEPYMLQAYMGMNMVARLQSAEFAILIPRLRKDHNLEHIIQNIIAETSTSFIIDGNPIDVKTTAGIAIYPHHGETDEDLIQHASLALLYAEKEQKNYALYEQGLDKNFKTRKVILKGIKSAIDSEEFEVLYKPVVALKTGNIIGSESVIKFNNDKYGLMTPEEIVSIVDGSGAVQGLTFFTLKKVISQLENWHKSGKKLFTRVYLYEAIDPDLPNILQQLLSEKNVPAEYLRLELTEQACLSDQTHTIPVLKQLSELGIKISISDFGSGYTSFIYLTNFPITEIKIDKSFTAAMLADDRKHSIVQAIVKLAGAMDLKVIADGVDNEAIKVELQKLGCTYGLGDYFSEPLEPDDFYKLFEKSEIKQPRVS</sequence>
<keyword evidence="1" id="KW-0472">Membrane</keyword>
<proteinExistence type="predicted"/>
<dbReference type="PROSITE" id="PS50883">
    <property type="entry name" value="EAL"/>
    <property type="match status" value="1"/>
</dbReference>
<dbReference type="EMBL" id="BMOB01000007">
    <property type="protein sequence ID" value="GGI88469.1"/>
    <property type="molecule type" value="Genomic_DNA"/>
</dbReference>
<feature type="domain" description="EAL" evidence="2">
    <location>
        <begin position="293"/>
        <end position="544"/>
    </location>
</feature>
<evidence type="ECO:0000256" key="1">
    <source>
        <dbReference type="SAM" id="Phobius"/>
    </source>
</evidence>
<reference evidence="4" key="1">
    <citation type="journal article" date="2014" name="Int. J. Syst. Evol. Microbiol.">
        <title>Complete genome sequence of Corynebacterium casei LMG S-19264T (=DSM 44701T), isolated from a smear-ripened cheese.</title>
        <authorList>
            <consortium name="US DOE Joint Genome Institute (JGI-PGF)"/>
            <person name="Walter F."/>
            <person name="Albersmeier A."/>
            <person name="Kalinowski J."/>
            <person name="Ruckert C."/>
        </authorList>
    </citation>
    <scope>NUCLEOTIDE SEQUENCE</scope>
    <source>
        <strain evidence="4">JCM 13919</strain>
    </source>
</reference>
<evidence type="ECO:0000259" key="2">
    <source>
        <dbReference type="PROSITE" id="PS50883"/>
    </source>
</evidence>
<dbReference type="InterPro" id="IPR029787">
    <property type="entry name" value="Nucleotide_cyclase"/>
</dbReference>
<dbReference type="AlphaFoldDB" id="A0A917JWH7"/>
<dbReference type="CDD" id="cd01948">
    <property type="entry name" value="EAL"/>
    <property type="match status" value="1"/>
</dbReference>
<protein>
    <submittedName>
        <fullName evidence="4">GGDEF-domain containing protein</fullName>
    </submittedName>
</protein>
<evidence type="ECO:0000313" key="4">
    <source>
        <dbReference type="EMBL" id="GGI88469.1"/>
    </source>
</evidence>
<dbReference type="PANTHER" id="PTHR33121:SF70">
    <property type="entry name" value="SIGNALING PROTEIN YKOW"/>
    <property type="match status" value="1"/>
</dbReference>
<comment type="caution">
    <text evidence="4">The sequence shown here is derived from an EMBL/GenBank/DDBJ whole genome shotgun (WGS) entry which is preliminary data.</text>
</comment>
<keyword evidence="1" id="KW-0812">Transmembrane</keyword>
<dbReference type="SMART" id="SM00052">
    <property type="entry name" value="EAL"/>
    <property type="match status" value="1"/>
</dbReference>
<accession>A0A917JWH7</accession>
<dbReference type="Gene3D" id="3.20.20.450">
    <property type="entry name" value="EAL domain"/>
    <property type="match status" value="1"/>
</dbReference>
<evidence type="ECO:0000259" key="3">
    <source>
        <dbReference type="PROSITE" id="PS50887"/>
    </source>
</evidence>
<dbReference type="Pfam" id="PF00563">
    <property type="entry name" value="EAL"/>
    <property type="match status" value="1"/>
</dbReference>
<name>A0A917JWH7_9GAMM</name>
<dbReference type="SMART" id="SM00267">
    <property type="entry name" value="GGDEF"/>
    <property type="match status" value="1"/>
</dbReference>
<dbReference type="PROSITE" id="PS50887">
    <property type="entry name" value="GGDEF"/>
    <property type="match status" value="1"/>
</dbReference>
<gene>
    <name evidence="4" type="ORF">GCM10007966_16520</name>
</gene>
<reference evidence="4" key="2">
    <citation type="submission" date="2020-09" db="EMBL/GenBank/DDBJ databases">
        <authorList>
            <person name="Sun Q."/>
            <person name="Ohkuma M."/>
        </authorList>
    </citation>
    <scope>NUCLEOTIDE SEQUENCE</scope>
    <source>
        <strain evidence="4">JCM 13919</strain>
    </source>
</reference>
<dbReference type="SUPFAM" id="SSF55073">
    <property type="entry name" value="Nucleotide cyclase"/>
    <property type="match status" value="1"/>
</dbReference>
<dbReference type="InterPro" id="IPR000160">
    <property type="entry name" value="GGDEF_dom"/>
</dbReference>
<organism evidence="4 5">
    <name type="scientific">Legionella impletisoli</name>
    <dbReference type="NCBI Taxonomy" id="343510"/>
    <lineage>
        <taxon>Bacteria</taxon>
        <taxon>Pseudomonadati</taxon>
        <taxon>Pseudomonadota</taxon>
        <taxon>Gammaproteobacteria</taxon>
        <taxon>Legionellales</taxon>
        <taxon>Legionellaceae</taxon>
        <taxon>Legionella</taxon>
    </lineage>
</organism>
<dbReference type="GO" id="GO:0071111">
    <property type="term" value="F:cyclic-guanylate-specific phosphodiesterase activity"/>
    <property type="evidence" value="ECO:0007669"/>
    <property type="project" value="InterPro"/>
</dbReference>
<dbReference type="PANTHER" id="PTHR33121">
    <property type="entry name" value="CYCLIC DI-GMP PHOSPHODIESTERASE PDEF"/>
    <property type="match status" value="1"/>
</dbReference>
<dbReference type="OrthoDB" id="9804951at2"/>
<dbReference type="Gene3D" id="3.30.70.270">
    <property type="match status" value="1"/>
</dbReference>
<dbReference type="SUPFAM" id="SSF141868">
    <property type="entry name" value="EAL domain-like"/>
    <property type="match status" value="1"/>
</dbReference>
<dbReference type="InterPro" id="IPR043128">
    <property type="entry name" value="Rev_trsase/Diguanyl_cyclase"/>
</dbReference>
<dbReference type="InterPro" id="IPR001633">
    <property type="entry name" value="EAL_dom"/>
</dbReference>
<dbReference type="Proteomes" id="UP000630149">
    <property type="component" value="Unassembled WGS sequence"/>
</dbReference>
<feature type="transmembrane region" description="Helical" evidence="1">
    <location>
        <begin position="21"/>
        <end position="42"/>
    </location>
</feature>
<dbReference type="InterPro" id="IPR035919">
    <property type="entry name" value="EAL_sf"/>
</dbReference>
<keyword evidence="5" id="KW-1185">Reference proteome</keyword>
<dbReference type="RefSeq" id="WP_131776375.1">
    <property type="nucleotide sequence ID" value="NZ_BMOB01000007.1"/>
</dbReference>
<feature type="domain" description="GGDEF" evidence="3">
    <location>
        <begin position="143"/>
        <end position="285"/>
    </location>
</feature>
<dbReference type="Pfam" id="PF00990">
    <property type="entry name" value="GGDEF"/>
    <property type="match status" value="1"/>
</dbReference>
<keyword evidence="1" id="KW-1133">Transmembrane helix</keyword>
<evidence type="ECO:0000313" key="5">
    <source>
        <dbReference type="Proteomes" id="UP000630149"/>
    </source>
</evidence>
<dbReference type="InterPro" id="IPR050706">
    <property type="entry name" value="Cyclic-di-GMP_PDE-like"/>
</dbReference>
<dbReference type="CDD" id="cd01949">
    <property type="entry name" value="GGDEF"/>
    <property type="match status" value="1"/>
</dbReference>